<accession>A0ABX2FMD1</accession>
<sequence>MSQRAFSLLVTARQLDSMGLSPRADQGQGPSGVGYQVQAVGADSARLRWQEQDTLAALGPRTKLRRYQRRYYLSTAGPADSTAWTVQRRAAADGRFSLQGFNPDTLRIRALDPATVRLRRNQGTLYFTLDPRPGRATRQVHGYDGLWLPAGEYQRQERNGQKNAGTL</sequence>
<organism evidence="1 2">
    <name type="scientific">Hymenobacter caeli</name>
    <dbReference type="NCBI Taxonomy" id="2735894"/>
    <lineage>
        <taxon>Bacteria</taxon>
        <taxon>Pseudomonadati</taxon>
        <taxon>Bacteroidota</taxon>
        <taxon>Cytophagia</taxon>
        <taxon>Cytophagales</taxon>
        <taxon>Hymenobacteraceae</taxon>
        <taxon>Hymenobacter</taxon>
    </lineage>
</organism>
<evidence type="ECO:0000313" key="1">
    <source>
        <dbReference type="EMBL" id="NRT18310.1"/>
    </source>
</evidence>
<dbReference type="RefSeq" id="WP_173809061.1">
    <property type="nucleotide sequence ID" value="NZ_JABSNP010000004.1"/>
</dbReference>
<gene>
    <name evidence="1" type="ORF">HNP98_001127</name>
</gene>
<protein>
    <submittedName>
        <fullName evidence="1">Uncharacterized protein</fullName>
    </submittedName>
</protein>
<dbReference type="EMBL" id="JABSNP010000004">
    <property type="protein sequence ID" value="NRT18310.1"/>
    <property type="molecule type" value="Genomic_DNA"/>
</dbReference>
<reference evidence="1 2" key="1">
    <citation type="submission" date="2020-05" db="EMBL/GenBank/DDBJ databases">
        <title>Genomic Encyclopedia of Type Strains, Phase IV (KMG-V): Genome sequencing to study the core and pangenomes of soil and plant-associated prokaryotes.</title>
        <authorList>
            <person name="Whitman W."/>
        </authorList>
    </citation>
    <scope>NUCLEOTIDE SEQUENCE [LARGE SCALE GENOMIC DNA]</scope>
    <source>
        <strain evidence="1 2">9A</strain>
    </source>
</reference>
<evidence type="ECO:0000313" key="2">
    <source>
        <dbReference type="Proteomes" id="UP000779507"/>
    </source>
</evidence>
<dbReference type="Proteomes" id="UP000779507">
    <property type="component" value="Unassembled WGS sequence"/>
</dbReference>
<keyword evidence="2" id="KW-1185">Reference proteome</keyword>
<proteinExistence type="predicted"/>
<comment type="caution">
    <text evidence="1">The sequence shown here is derived from an EMBL/GenBank/DDBJ whole genome shotgun (WGS) entry which is preliminary data.</text>
</comment>
<name>A0ABX2FMD1_9BACT</name>